<evidence type="ECO:0000313" key="2">
    <source>
        <dbReference type="Proteomes" id="UP000240214"/>
    </source>
</evidence>
<sequence>MAKITPGNVLVDLSPTELALVRKALRVMQNYAEYADQAECDALSQLMLDLREGA</sequence>
<organism evidence="1 2">
    <name type="scientific">Streptomyces phage Rowa</name>
    <dbReference type="NCBI Taxonomy" id="2059883"/>
    <lineage>
        <taxon>Viruses</taxon>
        <taxon>Duplodnaviria</taxon>
        <taxon>Heunggongvirae</taxon>
        <taxon>Uroviricota</taxon>
        <taxon>Caudoviricetes</taxon>
        <taxon>Rowavirus</taxon>
        <taxon>Rowavirus rowa</taxon>
    </lineage>
</organism>
<proteinExistence type="predicted"/>
<protein>
    <submittedName>
        <fullName evidence="1">Uncharacterized protein</fullName>
    </submittedName>
</protein>
<dbReference type="Proteomes" id="UP000240214">
    <property type="component" value="Segment"/>
</dbReference>
<reference evidence="2" key="1">
    <citation type="submission" date="2017-11" db="EMBL/GenBank/DDBJ databases">
        <authorList>
            <person name="Han C.G."/>
        </authorList>
    </citation>
    <scope>NUCLEOTIDE SEQUENCE [LARGE SCALE GENOMIC DNA]</scope>
</reference>
<keyword evidence="2" id="KW-1185">Reference proteome</keyword>
<gene>
    <name evidence="1" type="ORF">SEA_ROWA_35</name>
</gene>
<accession>A0A2H5BLT9</accession>
<name>A0A2H5BLT9_9CAUD</name>
<evidence type="ECO:0000313" key="1">
    <source>
        <dbReference type="EMBL" id="AUG87299.1"/>
    </source>
</evidence>
<dbReference type="EMBL" id="MG593803">
    <property type="protein sequence ID" value="AUG87299.1"/>
    <property type="molecule type" value="Genomic_DNA"/>
</dbReference>